<dbReference type="InterPro" id="IPR046347">
    <property type="entry name" value="bZIP_sf"/>
</dbReference>
<dbReference type="CDD" id="cd14688">
    <property type="entry name" value="bZIP_YAP"/>
    <property type="match status" value="1"/>
</dbReference>
<dbReference type="Pfam" id="PF11905">
    <property type="entry name" value="DUF3425"/>
    <property type="match status" value="1"/>
</dbReference>
<dbReference type="OrthoDB" id="5973539at2759"/>
<dbReference type="AlphaFoldDB" id="A0A9P4LZZ4"/>
<keyword evidence="1" id="KW-0175">Coiled coil</keyword>
<proteinExistence type="predicted"/>
<keyword evidence="4" id="KW-1185">Reference proteome</keyword>
<evidence type="ECO:0000313" key="4">
    <source>
        <dbReference type="Proteomes" id="UP000799776"/>
    </source>
</evidence>
<reference evidence="3" key="1">
    <citation type="journal article" date="2020" name="Stud. Mycol.">
        <title>101 Dothideomycetes genomes: a test case for predicting lifestyles and emergence of pathogens.</title>
        <authorList>
            <person name="Haridas S."/>
            <person name="Albert R."/>
            <person name="Binder M."/>
            <person name="Bloem J."/>
            <person name="Labutti K."/>
            <person name="Salamov A."/>
            <person name="Andreopoulos B."/>
            <person name="Baker S."/>
            <person name="Barry K."/>
            <person name="Bills G."/>
            <person name="Bluhm B."/>
            <person name="Cannon C."/>
            <person name="Castanera R."/>
            <person name="Culley D."/>
            <person name="Daum C."/>
            <person name="Ezra D."/>
            <person name="Gonzalez J."/>
            <person name="Henrissat B."/>
            <person name="Kuo A."/>
            <person name="Liang C."/>
            <person name="Lipzen A."/>
            <person name="Lutzoni F."/>
            <person name="Magnuson J."/>
            <person name="Mondo S."/>
            <person name="Nolan M."/>
            <person name="Ohm R."/>
            <person name="Pangilinan J."/>
            <person name="Park H.-J."/>
            <person name="Ramirez L."/>
            <person name="Alfaro M."/>
            <person name="Sun H."/>
            <person name="Tritt A."/>
            <person name="Yoshinaga Y."/>
            <person name="Zwiers L.-H."/>
            <person name="Turgeon B."/>
            <person name="Goodwin S."/>
            <person name="Spatafora J."/>
            <person name="Crous P."/>
            <person name="Grigoriev I."/>
        </authorList>
    </citation>
    <scope>NUCLEOTIDE SEQUENCE</scope>
    <source>
        <strain evidence="3">CBS 121410</strain>
    </source>
</reference>
<accession>A0A9P4LZZ4</accession>
<organism evidence="3 4">
    <name type="scientific">Saccharata proteae CBS 121410</name>
    <dbReference type="NCBI Taxonomy" id="1314787"/>
    <lineage>
        <taxon>Eukaryota</taxon>
        <taxon>Fungi</taxon>
        <taxon>Dikarya</taxon>
        <taxon>Ascomycota</taxon>
        <taxon>Pezizomycotina</taxon>
        <taxon>Dothideomycetes</taxon>
        <taxon>Dothideomycetes incertae sedis</taxon>
        <taxon>Botryosphaeriales</taxon>
        <taxon>Saccharataceae</taxon>
        <taxon>Saccharata</taxon>
    </lineage>
</organism>
<evidence type="ECO:0000256" key="2">
    <source>
        <dbReference type="SAM" id="MobiDB-lite"/>
    </source>
</evidence>
<gene>
    <name evidence="3" type="ORF">K490DRAFT_61092</name>
</gene>
<name>A0A9P4LZZ4_9PEZI</name>
<protein>
    <recommendedName>
        <fullName evidence="5">BZIP domain-containing protein</fullName>
    </recommendedName>
</protein>
<comment type="caution">
    <text evidence="3">The sequence shown here is derived from an EMBL/GenBank/DDBJ whole genome shotgun (WGS) entry which is preliminary data.</text>
</comment>
<dbReference type="PANTHER" id="PTHR37012:SF2">
    <property type="entry name" value="BZIP DOMAIN-CONTAINING PROTEIN-RELATED"/>
    <property type="match status" value="1"/>
</dbReference>
<evidence type="ECO:0000256" key="1">
    <source>
        <dbReference type="SAM" id="Coils"/>
    </source>
</evidence>
<dbReference type="PANTHER" id="PTHR37012">
    <property type="entry name" value="B-ZIP TRANSCRIPTION FACTOR (EUROFUNG)-RELATED"/>
    <property type="match status" value="1"/>
</dbReference>
<evidence type="ECO:0008006" key="5">
    <source>
        <dbReference type="Google" id="ProtNLM"/>
    </source>
</evidence>
<dbReference type="Gene3D" id="1.20.5.170">
    <property type="match status" value="1"/>
</dbReference>
<dbReference type="GO" id="GO:0003700">
    <property type="term" value="F:DNA-binding transcription factor activity"/>
    <property type="evidence" value="ECO:0007669"/>
    <property type="project" value="InterPro"/>
</dbReference>
<sequence length="539" mass="60581">MPTQDPIKRRDQNRDNQKRFRERQSQTIASLRETVDNQAKDIAALQHEIQELRTDNGVAETTIANLRTVNSKHLELSRQISVCLGRLQSENLSLNLSDLGLTDSFLSLLAEIQPGISEESFAILPSTTPSGSEGQIQALPISTTGLAPPTSLSMDLNVHGPTYSLPGKNSWRTQLPDRHHYHGSVMVAEVSDDMPDATSPPVVDPAAISPNAPCYVGEVSTLHQHTPEYTLDFMGIVPHINHIISHPLAGDEDAIAANLLTYPLNSRISRYIHAGNLVLKQQISGASHQMIQSKASCKDAVQAAVSWMLRNSWPISYDCLNYMTIFEQLYNYELWRNFPNKYTYDRIHPAYRPTHMQLCVPHHPAIDWLPWPQLRDKAIENQDSLDIDLLNMHALQHTVIHGGSGTLPRNSQSSGPIAFRVWDVYQLQKARSDAEPSASGYQMNIDLSQVKQMAFAEVSNLRLDKAFFQIFPQLWIPELVSEYQTEILPCVQLEALTYPSEFDSTHLESLQVAITNSQHTTVSAMQDLRRRQNSSAWIK</sequence>
<dbReference type="InterPro" id="IPR021833">
    <property type="entry name" value="DUF3425"/>
</dbReference>
<dbReference type="EMBL" id="ML978711">
    <property type="protein sequence ID" value="KAF2091660.1"/>
    <property type="molecule type" value="Genomic_DNA"/>
</dbReference>
<feature type="coiled-coil region" evidence="1">
    <location>
        <begin position="28"/>
        <end position="62"/>
    </location>
</feature>
<dbReference type="Proteomes" id="UP000799776">
    <property type="component" value="Unassembled WGS sequence"/>
</dbReference>
<evidence type="ECO:0000313" key="3">
    <source>
        <dbReference type="EMBL" id="KAF2091660.1"/>
    </source>
</evidence>
<feature type="region of interest" description="Disordered" evidence="2">
    <location>
        <begin position="1"/>
        <end position="24"/>
    </location>
</feature>
<dbReference type="SUPFAM" id="SSF57959">
    <property type="entry name" value="Leucine zipper domain"/>
    <property type="match status" value="1"/>
</dbReference>